<keyword evidence="3" id="KW-1185">Reference proteome</keyword>
<dbReference type="Proteomes" id="UP001321520">
    <property type="component" value="Chromosome"/>
</dbReference>
<gene>
    <name evidence="2" type="ORF">M8T91_03630</name>
</gene>
<keyword evidence="1" id="KW-0812">Transmembrane</keyword>
<protein>
    <recommendedName>
        <fullName evidence="4">DUF2157 domain-containing protein</fullName>
    </recommendedName>
</protein>
<name>A0ABY9EBZ2_9GAMM</name>
<dbReference type="RefSeq" id="WP_301416913.1">
    <property type="nucleotide sequence ID" value="NZ_CP098023.1"/>
</dbReference>
<organism evidence="2 3">
    <name type="scientific">Microbulbifer spongiae</name>
    <dbReference type="NCBI Taxonomy" id="2944933"/>
    <lineage>
        <taxon>Bacteria</taxon>
        <taxon>Pseudomonadati</taxon>
        <taxon>Pseudomonadota</taxon>
        <taxon>Gammaproteobacteria</taxon>
        <taxon>Cellvibrionales</taxon>
        <taxon>Microbulbiferaceae</taxon>
        <taxon>Microbulbifer</taxon>
    </lineage>
</organism>
<sequence length="168" mass="18544">MKCLLRLYPPAWQRRYGRELAEYLKAEPVSLHTLWDLLTGALDAWLHPGSIPVARESLEINKGEITMINHAKDNTIALTKADALRAAGLMIGITLVLTAVGVFLDKTFGSHPLINVLLHTSSIFALLVSGCYLLFKRHPLPVRPLAILGFVAIFYSLFLTAIIVAVKT</sequence>
<evidence type="ECO:0000313" key="2">
    <source>
        <dbReference type="EMBL" id="WKD50533.1"/>
    </source>
</evidence>
<dbReference type="EMBL" id="CP098023">
    <property type="protein sequence ID" value="WKD50533.1"/>
    <property type="molecule type" value="Genomic_DNA"/>
</dbReference>
<evidence type="ECO:0000256" key="1">
    <source>
        <dbReference type="SAM" id="Phobius"/>
    </source>
</evidence>
<accession>A0ABY9EBZ2</accession>
<feature type="transmembrane region" description="Helical" evidence="1">
    <location>
        <begin position="116"/>
        <end position="135"/>
    </location>
</feature>
<feature type="transmembrane region" description="Helical" evidence="1">
    <location>
        <begin position="86"/>
        <end position="104"/>
    </location>
</feature>
<evidence type="ECO:0008006" key="4">
    <source>
        <dbReference type="Google" id="ProtNLM"/>
    </source>
</evidence>
<keyword evidence="1" id="KW-0472">Membrane</keyword>
<feature type="transmembrane region" description="Helical" evidence="1">
    <location>
        <begin position="147"/>
        <end position="166"/>
    </location>
</feature>
<proteinExistence type="predicted"/>
<keyword evidence="1" id="KW-1133">Transmembrane helix</keyword>
<reference evidence="2 3" key="1">
    <citation type="submission" date="2022-05" db="EMBL/GenBank/DDBJ databases">
        <title>Microbulbifer sp. nov., isolated from sponge.</title>
        <authorList>
            <person name="Gao L."/>
        </authorList>
    </citation>
    <scope>NUCLEOTIDE SEQUENCE [LARGE SCALE GENOMIC DNA]</scope>
    <source>
        <strain evidence="2 3">MI-G</strain>
    </source>
</reference>
<evidence type="ECO:0000313" key="3">
    <source>
        <dbReference type="Proteomes" id="UP001321520"/>
    </source>
</evidence>